<keyword evidence="9 12" id="KW-0949">S-adenosyl-L-methionine</keyword>
<evidence type="ECO:0000256" key="11">
    <source>
        <dbReference type="ARBA" id="ARBA00047944"/>
    </source>
</evidence>
<dbReference type="InterPro" id="IPR015947">
    <property type="entry name" value="PUA-like_sf"/>
</dbReference>
<dbReference type="Pfam" id="PF20260">
    <property type="entry name" value="PUA_4"/>
    <property type="match status" value="1"/>
</dbReference>
<keyword evidence="16" id="KW-1185">Reference proteome</keyword>
<dbReference type="PANTHER" id="PTHR30027:SF3">
    <property type="entry name" value="16S RRNA (URACIL(1498)-N(3))-METHYLTRANSFERASE"/>
    <property type="match status" value="1"/>
</dbReference>
<dbReference type="PANTHER" id="PTHR30027">
    <property type="entry name" value="RIBOSOMAL RNA SMALL SUBUNIT METHYLTRANSFERASE E"/>
    <property type="match status" value="1"/>
</dbReference>
<keyword evidence="5 12" id="KW-0963">Cytoplasm</keyword>
<comment type="function">
    <text evidence="10 12">Specifically methylates the N3 position of the uracil ring of uridine 1498 (m3U1498) in 16S rRNA. Acts on the fully assembled 30S ribosomal subunit.</text>
</comment>
<evidence type="ECO:0000256" key="3">
    <source>
        <dbReference type="ARBA" id="ARBA00012328"/>
    </source>
</evidence>
<dbReference type="InterPro" id="IPR046886">
    <property type="entry name" value="RsmE_MTase_dom"/>
</dbReference>
<dbReference type="SUPFAM" id="SSF75217">
    <property type="entry name" value="alpha/beta knot"/>
    <property type="match status" value="1"/>
</dbReference>
<comment type="subcellular location">
    <subcellularLocation>
        <location evidence="1 12">Cytoplasm</location>
    </subcellularLocation>
</comment>
<comment type="caution">
    <text evidence="15">The sequence shown here is derived from an EMBL/GenBank/DDBJ whole genome shotgun (WGS) entry which is preliminary data.</text>
</comment>
<dbReference type="InterPro" id="IPR046887">
    <property type="entry name" value="RsmE_PUA-like"/>
</dbReference>
<dbReference type="Gene3D" id="3.40.1280.10">
    <property type="match status" value="1"/>
</dbReference>
<dbReference type="CDD" id="cd18084">
    <property type="entry name" value="RsmE-like"/>
    <property type="match status" value="1"/>
</dbReference>
<keyword evidence="7 12" id="KW-0489">Methyltransferase</keyword>
<evidence type="ECO:0000256" key="2">
    <source>
        <dbReference type="ARBA" id="ARBA00005528"/>
    </source>
</evidence>
<dbReference type="RefSeq" id="WP_311421553.1">
    <property type="nucleotide sequence ID" value="NZ_JAVREH010000003.1"/>
</dbReference>
<dbReference type="InterPro" id="IPR029026">
    <property type="entry name" value="tRNA_m1G_MTases_N"/>
</dbReference>
<accession>A0ABU2J5Y2</accession>
<evidence type="ECO:0000256" key="9">
    <source>
        <dbReference type="ARBA" id="ARBA00022691"/>
    </source>
</evidence>
<evidence type="ECO:0000256" key="4">
    <source>
        <dbReference type="ARBA" id="ARBA00013673"/>
    </source>
</evidence>
<dbReference type="InterPro" id="IPR029028">
    <property type="entry name" value="Alpha/beta_knot_MTases"/>
</dbReference>
<evidence type="ECO:0000256" key="10">
    <source>
        <dbReference type="ARBA" id="ARBA00025699"/>
    </source>
</evidence>
<dbReference type="SUPFAM" id="SSF88697">
    <property type="entry name" value="PUA domain-like"/>
    <property type="match status" value="1"/>
</dbReference>
<name>A0ABU2J5Y2_9ACTN</name>
<evidence type="ECO:0000256" key="6">
    <source>
        <dbReference type="ARBA" id="ARBA00022552"/>
    </source>
</evidence>
<dbReference type="NCBIfam" id="NF008693">
    <property type="entry name" value="PRK11713.2-3"/>
    <property type="match status" value="1"/>
</dbReference>
<proteinExistence type="inferred from homology"/>
<dbReference type="EC" id="2.1.1.193" evidence="3 12"/>
<comment type="catalytic activity">
    <reaction evidence="11 12">
        <text>uridine(1498) in 16S rRNA + S-adenosyl-L-methionine = N(3)-methyluridine(1498) in 16S rRNA + S-adenosyl-L-homocysteine + H(+)</text>
        <dbReference type="Rhea" id="RHEA:42920"/>
        <dbReference type="Rhea" id="RHEA-COMP:10283"/>
        <dbReference type="Rhea" id="RHEA-COMP:10284"/>
        <dbReference type="ChEBI" id="CHEBI:15378"/>
        <dbReference type="ChEBI" id="CHEBI:57856"/>
        <dbReference type="ChEBI" id="CHEBI:59789"/>
        <dbReference type="ChEBI" id="CHEBI:65315"/>
        <dbReference type="ChEBI" id="CHEBI:74502"/>
        <dbReference type="EC" id="2.1.1.193"/>
    </reaction>
</comment>
<dbReference type="GO" id="GO:0032259">
    <property type="term" value="P:methylation"/>
    <property type="evidence" value="ECO:0007669"/>
    <property type="project" value="UniProtKB-KW"/>
</dbReference>
<feature type="domain" description="Ribosomal RNA small subunit methyltransferase E PUA-like" evidence="14">
    <location>
        <begin position="19"/>
        <end position="65"/>
    </location>
</feature>
<evidence type="ECO:0000256" key="1">
    <source>
        <dbReference type="ARBA" id="ARBA00004496"/>
    </source>
</evidence>
<dbReference type="Gene3D" id="2.40.240.20">
    <property type="entry name" value="Hypothetical PUA domain-like, domain 1"/>
    <property type="match status" value="1"/>
</dbReference>
<evidence type="ECO:0000256" key="7">
    <source>
        <dbReference type="ARBA" id="ARBA00022603"/>
    </source>
</evidence>
<dbReference type="EMBL" id="JAVREH010000003">
    <property type="protein sequence ID" value="MDT0260400.1"/>
    <property type="molecule type" value="Genomic_DNA"/>
</dbReference>
<evidence type="ECO:0000256" key="12">
    <source>
        <dbReference type="PIRNR" id="PIRNR015601"/>
    </source>
</evidence>
<evidence type="ECO:0000256" key="8">
    <source>
        <dbReference type="ARBA" id="ARBA00022679"/>
    </source>
</evidence>
<sequence length="243" mass="25405">MTPPLFLVPDLGTGSTIVLTGTEAHHAATVKRLAVGEQVLLADGRGGLAEVVIASVARDRVVCEVRSRTETAPAEPRFVVVQALPKGERAELAVEILTELGVDEIVPWSASRSVSLWKGEKAGRGVAKWQRTAWEAAKQSRRPRVPMVAELAGSPQIERRIAAADLAVVLHEDATESLAGVQAPASGEVLLVVGPEGGVSAEELGRFVAAGARPVRLGSEVLRTSTAGAAALAVLSVAVGRWR</sequence>
<organism evidence="15 16">
    <name type="scientific">Jatrophihabitans lederbergiae</name>
    <dbReference type="NCBI Taxonomy" id="3075547"/>
    <lineage>
        <taxon>Bacteria</taxon>
        <taxon>Bacillati</taxon>
        <taxon>Actinomycetota</taxon>
        <taxon>Actinomycetes</taxon>
        <taxon>Jatrophihabitantales</taxon>
        <taxon>Jatrophihabitantaceae</taxon>
        <taxon>Jatrophihabitans</taxon>
    </lineage>
</organism>
<gene>
    <name evidence="15" type="ORF">RM423_03220</name>
</gene>
<evidence type="ECO:0000256" key="5">
    <source>
        <dbReference type="ARBA" id="ARBA00022490"/>
    </source>
</evidence>
<keyword evidence="6 12" id="KW-0698">rRNA processing</keyword>
<evidence type="ECO:0000259" key="13">
    <source>
        <dbReference type="Pfam" id="PF04452"/>
    </source>
</evidence>
<evidence type="ECO:0000259" key="14">
    <source>
        <dbReference type="Pfam" id="PF20260"/>
    </source>
</evidence>
<dbReference type="Pfam" id="PF04452">
    <property type="entry name" value="Methyltrans_RNA"/>
    <property type="match status" value="1"/>
</dbReference>
<keyword evidence="8 12" id="KW-0808">Transferase</keyword>
<reference evidence="16" key="1">
    <citation type="submission" date="2023-07" db="EMBL/GenBank/DDBJ databases">
        <title>30 novel species of actinomycetes from the DSMZ collection.</title>
        <authorList>
            <person name="Nouioui I."/>
        </authorList>
    </citation>
    <scope>NUCLEOTIDE SEQUENCE [LARGE SCALE GENOMIC DNA]</scope>
    <source>
        <strain evidence="16">DSM 44399</strain>
    </source>
</reference>
<dbReference type="Proteomes" id="UP001183176">
    <property type="component" value="Unassembled WGS sequence"/>
</dbReference>
<evidence type="ECO:0000313" key="16">
    <source>
        <dbReference type="Proteomes" id="UP001183176"/>
    </source>
</evidence>
<evidence type="ECO:0000313" key="15">
    <source>
        <dbReference type="EMBL" id="MDT0260400.1"/>
    </source>
</evidence>
<dbReference type="GO" id="GO:0008168">
    <property type="term" value="F:methyltransferase activity"/>
    <property type="evidence" value="ECO:0007669"/>
    <property type="project" value="UniProtKB-KW"/>
</dbReference>
<dbReference type="PIRSF" id="PIRSF015601">
    <property type="entry name" value="MTase_slr0722"/>
    <property type="match status" value="1"/>
</dbReference>
<dbReference type="InterPro" id="IPR006700">
    <property type="entry name" value="RsmE"/>
</dbReference>
<comment type="similarity">
    <text evidence="2 12">Belongs to the RNA methyltransferase RsmE family.</text>
</comment>
<feature type="domain" description="Ribosomal RNA small subunit methyltransferase E methyltransferase" evidence="13">
    <location>
        <begin position="77"/>
        <end position="235"/>
    </location>
</feature>
<protein>
    <recommendedName>
        <fullName evidence="4 12">Ribosomal RNA small subunit methyltransferase E</fullName>
        <ecNumber evidence="3 12">2.1.1.193</ecNumber>
    </recommendedName>
</protein>
<dbReference type="NCBIfam" id="TIGR00046">
    <property type="entry name" value="RsmE family RNA methyltransferase"/>
    <property type="match status" value="1"/>
</dbReference>